<name>A0A8X6PNX0_NEPPI</name>
<dbReference type="AlphaFoldDB" id="A0A8X6PNX0"/>
<reference evidence="1" key="1">
    <citation type="submission" date="2020-08" db="EMBL/GenBank/DDBJ databases">
        <title>Multicomponent nature underlies the extraordinary mechanical properties of spider dragline silk.</title>
        <authorList>
            <person name="Kono N."/>
            <person name="Nakamura H."/>
            <person name="Mori M."/>
            <person name="Yoshida Y."/>
            <person name="Ohtoshi R."/>
            <person name="Malay A.D."/>
            <person name="Moran D.A.P."/>
            <person name="Tomita M."/>
            <person name="Numata K."/>
            <person name="Arakawa K."/>
        </authorList>
    </citation>
    <scope>NUCLEOTIDE SEQUENCE</scope>
</reference>
<feature type="non-terminal residue" evidence="1">
    <location>
        <position position="1"/>
    </location>
</feature>
<evidence type="ECO:0000313" key="1">
    <source>
        <dbReference type="EMBL" id="GFT78199.1"/>
    </source>
</evidence>
<protein>
    <submittedName>
        <fullName evidence="1">Uncharacterized protein</fullName>
    </submittedName>
</protein>
<gene>
    <name evidence="1" type="ORF">NPIL_306691</name>
</gene>
<evidence type="ECO:0000313" key="2">
    <source>
        <dbReference type="Proteomes" id="UP000887013"/>
    </source>
</evidence>
<dbReference type="Proteomes" id="UP000887013">
    <property type="component" value="Unassembled WGS sequence"/>
</dbReference>
<comment type="caution">
    <text evidence="1">The sequence shown here is derived from an EMBL/GenBank/DDBJ whole genome shotgun (WGS) entry which is preliminary data.</text>
</comment>
<organism evidence="1 2">
    <name type="scientific">Nephila pilipes</name>
    <name type="common">Giant wood spider</name>
    <name type="synonym">Nephila maculata</name>
    <dbReference type="NCBI Taxonomy" id="299642"/>
    <lineage>
        <taxon>Eukaryota</taxon>
        <taxon>Metazoa</taxon>
        <taxon>Ecdysozoa</taxon>
        <taxon>Arthropoda</taxon>
        <taxon>Chelicerata</taxon>
        <taxon>Arachnida</taxon>
        <taxon>Araneae</taxon>
        <taxon>Araneomorphae</taxon>
        <taxon>Entelegynae</taxon>
        <taxon>Araneoidea</taxon>
        <taxon>Nephilidae</taxon>
        <taxon>Nephila</taxon>
    </lineage>
</organism>
<dbReference type="EMBL" id="BMAW01071471">
    <property type="protein sequence ID" value="GFT78199.1"/>
    <property type="molecule type" value="Genomic_DNA"/>
</dbReference>
<sequence>VIREASGLLVTELKLSTVKAERIRHLPLGVFCHRANPLMS</sequence>
<keyword evidence="2" id="KW-1185">Reference proteome</keyword>
<accession>A0A8X6PNX0</accession>
<proteinExistence type="predicted"/>